<feature type="transmembrane region" description="Helical" evidence="1">
    <location>
        <begin position="40"/>
        <end position="65"/>
    </location>
</feature>
<keyword evidence="1" id="KW-0472">Membrane</keyword>
<dbReference type="RefSeq" id="WP_231860586.1">
    <property type="nucleotide sequence ID" value="NZ_CZJX01000045.1"/>
</dbReference>
<dbReference type="EMBL" id="BJNW01000006">
    <property type="protein sequence ID" value="GEC98743.1"/>
    <property type="molecule type" value="Genomic_DNA"/>
</dbReference>
<protein>
    <submittedName>
        <fullName evidence="2">Uncharacterized protein</fullName>
    </submittedName>
</protein>
<keyword evidence="1" id="KW-0812">Transmembrane</keyword>
<organism evidence="2 3">
    <name type="scientific">Kocuria varians</name>
    <name type="common">Micrococcus varians</name>
    <dbReference type="NCBI Taxonomy" id="1272"/>
    <lineage>
        <taxon>Bacteria</taxon>
        <taxon>Bacillati</taxon>
        <taxon>Actinomycetota</taxon>
        <taxon>Actinomycetes</taxon>
        <taxon>Micrococcales</taxon>
        <taxon>Micrococcaceae</taxon>
        <taxon>Kocuria</taxon>
    </lineage>
</organism>
<dbReference type="Proteomes" id="UP000315730">
    <property type="component" value="Unassembled WGS sequence"/>
</dbReference>
<accession>A0A4Y4D5B5</accession>
<dbReference type="AlphaFoldDB" id="A0A4Y4D5B5"/>
<keyword evidence="3" id="KW-1185">Reference proteome</keyword>
<evidence type="ECO:0000313" key="3">
    <source>
        <dbReference type="Proteomes" id="UP000315730"/>
    </source>
</evidence>
<gene>
    <name evidence="2" type="ORF">KVA01_08980</name>
</gene>
<evidence type="ECO:0000256" key="1">
    <source>
        <dbReference type="SAM" id="Phobius"/>
    </source>
</evidence>
<proteinExistence type="predicted"/>
<evidence type="ECO:0000313" key="2">
    <source>
        <dbReference type="EMBL" id="GEC98743.1"/>
    </source>
</evidence>
<sequence>MAGSRKIAATSAGTAFLVAAVVAGVTAGLNGVSPEGPGEIAQLVLLLLLTSAAAASLVYCGVVLATKNRAGASERPRP</sequence>
<comment type="caution">
    <text evidence="2">The sequence shown here is derived from an EMBL/GenBank/DDBJ whole genome shotgun (WGS) entry which is preliminary data.</text>
</comment>
<keyword evidence="1" id="KW-1133">Transmembrane helix</keyword>
<name>A0A4Y4D5B5_KOCVA</name>
<dbReference type="STRING" id="1272.GCA_900014985_00939"/>
<reference evidence="2 3" key="1">
    <citation type="submission" date="2019-06" db="EMBL/GenBank/DDBJ databases">
        <title>Whole genome shotgun sequence of Kocuria varians NBRC 15358.</title>
        <authorList>
            <person name="Hosoyama A."/>
            <person name="Uohara A."/>
            <person name="Ohji S."/>
            <person name="Ichikawa N."/>
        </authorList>
    </citation>
    <scope>NUCLEOTIDE SEQUENCE [LARGE SCALE GENOMIC DNA]</scope>
    <source>
        <strain evidence="2 3">NBRC 15358</strain>
    </source>
</reference>